<evidence type="ECO:0000256" key="3">
    <source>
        <dbReference type="ARBA" id="ARBA00022722"/>
    </source>
</evidence>
<dbReference type="InterPro" id="IPR022907">
    <property type="entry name" value="VapC_family"/>
</dbReference>
<feature type="binding site" evidence="8">
    <location>
        <position position="6"/>
    </location>
    <ligand>
        <name>Mg(2+)</name>
        <dbReference type="ChEBI" id="CHEBI:18420"/>
    </ligand>
</feature>
<dbReference type="GO" id="GO:0004540">
    <property type="term" value="F:RNA nuclease activity"/>
    <property type="evidence" value="ECO:0007669"/>
    <property type="project" value="InterPro"/>
</dbReference>
<evidence type="ECO:0000256" key="8">
    <source>
        <dbReference type="HAMAP-Rule" id="MF_00265"/>
    </source>
</evidence>
<evidence type="ECO:0000256" key="6">
    <source>
        <dbReference type="ARBA" id="ARBA00022842"/>
    </source>
</evidence>
<evidence type="ECO:0000256" key="5">
    <source>
        <dbReference type="ARBA" id="ARBA00022801"/>
    </source>
</evidence>
<dbReference type="InterPro" id="IPR050556">
    <property type="entry name" value="Type_II_TA_system_RNase"/>
</dbReference>
<comment type="cofactor">
    <cofactor evidence="1 8">
        <name>Mg(2+)</name>
        <dbReference type="ChEBI" id="CHEBI:18420"/>
    </cofactor>
</comment>
<keyword evidence="2 8" id="KW-1277">Toxin-antitoxin system</keyword>
<gene>
    <name evidence="8" type="primary">vapC</name>
    <name evidence="10" type="ORF">E6O51_00340</name>
</gene>
<dbReference type="GO" id="GO:0090729">
    <property type="term" value="F:toxin activity"/>
    <property type="evidence" value="ECO:0007669"/>
    <property type="project" value="UniProtKB-KW"/>
</dbReference>
<evidence type="ECO:0000256" key="4">
    <source>
        <dbReference type="ARBA" id="ARBA00022723"/>
    </source>
</evidence>
<dbReference type="Gene3D" id="3.40.50.1010">
    <property type="entry name" value="5'-nuclease"/>
    <property type="match status" value="1"/>
</dbReference>
<comment type="similarity">
    <text evidence="7 8">Belongs to the PINc/VapC protein family.</text>
</comment>
<evidence type="ECO:0000259" key="9">
    <source>
        <dbReference type="Pfam" id="PF01850"/>
    </source>
</evidence>
<dbReference type="Proteomes" id="UP000307956">
    <property type="component" value="Unassembled WGS sequence"/>
</dbReference>
<dbReference type="InterPro" id="IPR002716">
    <property type="entry name" value="PIN_dom"/>
</dbReference>
<dbReference type="RefSeq" id="WP_136382983.1">
    <property type="nucleotide sequence ID" value="NZ_SSOD01000001.1"/>
</dbReference>
<organism evidence="10 11">
    <name type="scientific">Pseudothauera rhizosphaerae</name>
    <dbReference type="NCBI Taxonomy" id="2565932"/>
    <lineage>
        <taxon>Bacteria</taxon>
        <taxon>Pseudomonadati</taxon>
        <taxon>Pseudomonadota</taxon>
        <taxon>Betaproteobacteria</taxon>
        <taxon>Rhodocyclales</taxon>
        <taxon>Zoogloeaceae</taxon>
        <taxon>Pseudothauera</taxon>
    </lineage>
</organism>
<dbReference type="OrthoDB" id="9796690at2"/>
<keyword evidence="4 8" id="KW-0479">Metal-binding</keyword>
<dbReference type="HAMAP" id="MF_00265">
    <property type="entry name" value="VapC_Nob1"/>
    <property type="match status" value="1"/>
</dbReference>
<evidence type="ECO:0000256" key="2">
    <source>
        <dbReference type="ARBA" id="ARBA00022649"/>
    </source>
</evidence>
<proteinExistence type="inferred from homology"/>
<evidence type="ECO:0000313" key="10">
    <source>
        <dbReference type="EMBL" id="THF65091.1"/>
    </source>
</evidence>
<dbReference type="GO" id="GO:0016787">
    <property type="term" value="F:hydrolase activity"/>
    <property type="evidence" value="ECO:0007669"/>
    <property type="project" value="UniProtKB-KW"/>
</dbReference>
<sequence>MKYLLDANVLSELMRPRPNPSLVATVRRHERDSVTASIVYLELWSGVEMLGDTARARYLREGYRGLFAPGGLPVLPFDAEAAGWLARERARLLASGRTPPLLDAQIAAIAVTRDLVLVTRNTRDFEPFEGLRLENWFETGNE</sequence>
<evidence type="ECO:0000256" key="1">
    <source>
        <dbReference type="ARBA" id="ARBA00001946"/>
    </source>
</evidence>
<dbReference type="Pfam" id="PF01850">
    <property type="entry name" value="PIN"/>
    <property type="match status" value="1"/>
</dbReference>
<dbReference type="InterPro" id="IPR029060">
    <property type="entry name" value="PIN-like_dom_sf"/>
</dbReference>
<dbReference type="SUPFAM" id="SSF88723">
    <property type="entry name" value="PIN domain-like"/>
    <property type="match status" value="1"/>
</dbReference>
<dbReference type="EMBL" id="SSOD01000001">
    <property type="protein sequence ID" value="THF65091.1"/>
    <property type="molecule type" value="Genomic_DNA"/>
</dbReference>
<keyword evidence="5 8" id="KW-0378">Hydrolase</keyword>
<dbReference type="PANTHER" id="PTHR33653:SF1">
    <property type="entry name" value="RIBONUCLEASE VAPC2"/>
    <property type="match status" value="1"/>
</dbReference>
<keyword evidence="8" id="KW-0800">Toxin</keyword>
<comment type="caution">
    <text evidence="10">The sequence shown here is derived from an EMBL/GenBank/DDBJ whole genome shotgun (WGS) entry which is preliminary data.</text>
</comment>
<dbReference type="GO" id="GO:0000287">
    <property type="term" value="F:magnesium ion binding"/>
    <property type="evidence" value="ECO:0007669"/>
    <property type="project" value="UniProtKB-UniRule"/>
</dbReference>
<reference evidence="10 11" key="1">
    <citation type="submission" date="2019-04" db="EMBL/GenBank/DDBJ databases">
        <title>Azoarcus rhizosphaerae sp. nov. isolated from rhizosphere of Ficus religiosa.</title>
        <authorList>
            <person name="Lin S.-Y."/>
            <person name="Hameed A."/>
            <person name="Hsu Y.-H."/>
            <person name="Young C.-C."/>
        </authorList>
    </citation>
    <scope>NUCLEOTIDE SEQUENCE [LARGE SCALE GENOMIC DNA]</scope>
    <source>
        <strain evidence="10 11">CC-YHH848</strain>
    </source>
</reference>
<feature type="binding site" evidence="8">
    <location>
        <position position="103"/>
    </location>
    <ligand>
        <name>Mg(2+)</name>
        <dbReference type="ChEBI" id="CHEBI:18420"/>
    </ligand>
</feature>
<name>A0A4S4B2F5_9RHOO</name>
<feature type="domain" description="PIN" evidence="9">
    <location>
        <begin position="3"/>
        <end position="125"/>
    </location>
</feature>
<dbReference type="CDD" id="cd18747">
    <property type="entry name" value="PIN_VapC4-5_FitB-like"/>
    <property type="match status" value="1"/>
</dbReference>
<evidence type="ECO:0000313" key="11">
    <source>
        <dbReference type="Proteomes" id="UP000307956"/>
    </source>
</evidence>
<dbReference type="AlphaFoldDB" id="A0A4S4B2F5"/>
<keyword evidence="11" id="KW-1185">Reference proteome</keyword>
<dbReference type="PANTHER" id="PTHR33653">
    <property type="entry name" value="RIBONUCLEASE VAPC2"/>
    <property type="match status" value="1"/>
</dbReference>
<accession>A0A4S4B2F5</accession>
<protein>
    <recommendedName>
        <fullName evidence="8">Ribonuclease VapC</fullName>
        <shortName evidence="8">RNase VapC</shortName>
        <ecNumber evidence="8">3.1.-.-</ecNumber>
    </recommendedName>
    <alternativeName>
        <fullName evidence="8">Toxin VapC</fullName>
    </alternativeName>
</protein>
<dbReference type="EC" id="3.1.-.-" evidence="8"/>
<evidence type="ECO:0000256" key="7">
    <source>
        <dbReference type="ARBA" id="ARBA00038093"/>
    </source>
</evidence>
<keyword evidence="3 8" id="KW-0540">Nuclease</keyword>
<comment type="function">
    <text evidence="8">Toxic component of a toxin-antitoxin (TA) system. An RNase.</text>
</comment>
<keyword evidence="6 8" id="KW-0460">Magnesium</keyword>